<dbReference type="SUPFAM" id="SSF46689">
    <property type="entry name" value="Homeodomain-like"/>
    <property type="match status" value="1"/>
</dbReference>
<keyword evidence="10" id="KW-1185">Reference proteome</keyword>
<dbReference type="PANTHER" id="PTHR32071">
    <property type="entry name" value="TRANSCRIPTIONAL REGULATORY PROTEIN"/>
    <property type="match status" value="1"/>
</dbReference>
<dbReference type="Pfam" id="PF02954">
    <property type="entry name" value="HTH_8"/>
    <property type="match status" value="1"/>
</dbReference>
<gene>
    <name evidence="9" type="ORF">FIV42_09445</name>
</gene>
<accession>A0A4Y6PS57</accession>
<dbReference type="InterPro" id="IPR025944">
    <property type="entry name" value="Sigma_54_int_dom_CS"/>
</dbReference>
<dbReference type="CDD" id="cd00009">
    <property type="entry name" value="AAA"/>
    <property type="match status" value="1"/>
</dbReference>
<feature type="domain" description="Sigma-54 factor interaction" evidence="8">
    <location>
        <begin position="214"/>
        <end position="443"/>
    </location>
</feature>
<keyword evidence="5" id="KW-0804">Transcription</keyword>
<keyword evidence="1" id="KW-0547">Nucleotide-binding</keyword>
<dbReference type="Gene3D" id="2.60.200.20">
    <property type="match status" value="1"/>
</dbReference>
<evidence type="ECO:0000256" key="1">
    <source>
        <dbReference type="ARBA" id="ARBA00022741"/>
    </source>
</evidence>
<dbReference type="GO" id="GO:0006355">
    <property type="term" value="P:regulation of DNA-templated transcription"/>
    <property type="evidence" value="ECO:0007669"/>
    <property type="project" value="InterPro"/>
</dbReference>
<dbReference type="OrthoDB" id="5485507at2"/>
<dbReference type="Gene3D" id="3.40.50.300">
    <property type="entry name" value="P-loop containing nucleotide triphosphate hydrolases"/>
    <property type="match status" value="1"/>
</dbReference>
<dbReference type="GO" id="GO:0005524">
    <property type="term" value="F:ATP binding"/>
    <property type="evidence" value="ECO:0007669"/>
    <property type="project" value="UniProtKB-KW"/>
</dbReference>
<proteinExistence type="predicted"/>
<dbReference type="PROSITE" id="PS00675">
    <property type="entry name" value="SIGMA54_INTERACT_1"/>
    <property type="match status" value="1"/>
</dbReference>
<protein>
    <submittedName>
        <fullName evidence="9">FHA domain-containing protein</fullName>
    </submittedName>
</protein>
<dbReference type="PROSITE" id="PS00688">
    <property type="entry name" value="SIGMA54_INTERACT_3"/>
    <property type="match status" value="1"/>
</dbReference>
<dbReference type="InterPro" id="IPR025943">
    <property type="entry name" value="Sigma_54_int_dom_ATP-bd_2"/>
</dbReference>
<keyword evidence="3" id="KW-0805">Transcription regulation</keyword>
<evidence type="ECO:0000259" key="8">
    <source>
        <dbReference type="PROSITE" id="PS50045"/>
    </source>
</evidence>
<dbReference type="InterPro" id="IPR009057">
    <property type="entry name" value="Homeodomain-like_sf"/>
</dbReference>
<dbReference type="InterPro" id="IPR003593">
    <property type="entry name" value="AAA+_ATPase"/>
</dbReference>
<dbReference type="InterPro" id="IPR032030">
    <property type="entry name" value="YscD_cytoplasmic_dom"/>
</dbReference>
<dbReference type="GO" id="GO:0043565">
    <property type="term" value="F:sequence-specific DNA binding"/>
    <property type="evidence" value="ECO:0007669"/>
    <property type="project" value="InterPro"/>
</dbReference>
<dbReference type="Gene3D" id="1.10.8.60">
    <property type="match status" value="1"/>
</dbReference>
<accession>A0A5B8Y2M5</accession>
<dbReference type="Pfam" id="PF25601">
    <property type="entry name" value="AAA_lid_14"/>
    <property type="match status" value="1"/>
</dbReference>
<dbReference type="AlphaFoldDB" id="A0A4Y6PS57"/>
<dbReference type="Proteomes" id="UP000315995">
    <property type="component" value="Chromosome"/>
</dbReference>
<keyword evidence="4" id="KW-0238">DNA-binding</keyword>
<dbReference type="InterPro" id="IPR058031">
    <property type="entry name" value="AAA_lid_NorR"/>
</dbReference>
<dbReference type="InterPro" id="IPR027417">
    <property type="entry name" value="P-loop_NTPase"/>
</dbReference>
<organism evidence="9 10">
    <name type="scientific">Persicimonas caeni</name>
    <dbReference type="NCBI Taxonomy" id="2292766"/>
    <lineage>
        <taxon>Bacteria</taxon>
        <taxon>Deltaproteobacteria</taxon>
        <taxon>Bradymonadales</taxon>
        <taxon>Bradymonadaceae</taxon>
        <taxon>Persicimonas</taxon>
    </lineage>
</organism>
<name>A0A4Y6PS57_PERCE</name>
<evidence type="ECO:0000256" key="6">
    <source>
        <dbReference type="SAM" id="MobiDB-lite"/>
    </source>
</evidence>
<dbReference type="EMBL" id="CP041186">
    <property type="protein sequence ID" value="QDG50949.1"/>
    <property type="molecule type" value="Genomic_DNA"/>
</dbReference>
<feature type="domain" description="FHA" evidence="7">
    <location>
        <begin position="125"/>
        <end position="174"/>
    </location>
</feature>
<dbReference type="InterPro" id="IPR002078">
    <property type="entry name" value="Sigma_54_int"/>
</dbReference>
<evidence type="ECO:0000256" key="3">
    <source>
        <dbReference type="ARBA" id="ARBA00023015"/>
    </source>
</evidence>
<sequence length="543" mass="60802">MVVKPFGRTIRGSLWRPASTRSISKTHKDDRRRTRSTSHPTPTIASGWAPTGSTTYAIRRGPQRPAEPKTPKTLNPQPPNKPMTDVTRTVYLDSGEQKLEMQKYRLAVIEGDNEGETGTFEERQVEIGSSPDNDIVLDDAAVSRFHAMIEVDERGYLLRDLGSKNGTFVGGLGVREVYLEDGTTFRMGKTRIRFNITGEEAEVHFSNKTKFGDMLGESLAMREIFSLLERVAPTDATVLVEGESGTGKELVAEAIHNHSPRKDKPFIVVDCSAIPRDLIESELFGHIKGAFTGATGNRKGAFEAAQGGTLFLDELGELDLDLQPKLLRALEKREIKPVGSNDTIKTDCRVVAATNRNLIHEVKEGNFREDLYYRFAVIKIELPPLRDRPEDIPVLVEHFLKSANKMAGRDGVDVSYKTMEKLKRHRWPGNVRELKNFVERAVLLTQGDEIETRFLQTTEPTPENPEAAQESAASMADLAIEEGLPFKDAKNRLIEEFEKSYWMRLLEGTDGNVSKAARIAGVHRKSVEYILKKLDLSREDIVS</sequence>
<reference evidence="9 10" key="1">
    <citation type="submission" date="2019-06" db="EMBL/GenBank/DDBJ databases">
        <title>Persicimonas caeni gen. nov., sp. nov., a predatory bacterium isolated from solar saltern.</title>
        <authorList>
            <person name="Wang S."/>
        </authorList>
    </citation>
    <scope>NUCLEOTIDE SEQUENCE [LARGE SCALE GENOMIC DNA]</scope>
    <source>
        <strain evidence="9 10">YN101</strain>
    </source>
</reference>
<dbReference type="InterPro" id="IPR025662">
    <property type="entry name" value="Sigma_54_int_dom_ATP-bd_1"/>
</dbReference>
<dbReference type="Pfam" id="PF00158">
    <property type="entry name" value="Sigma54_activat"/>
    <property type="match status" value="1"/>
</dbReference>
<evidence type="ECO:0000313" key="9">
    <source>
        <dbReference type="EMBL" id="QDG50949.1"/>
    </source>
</evidence>
<dbReference type="Pfam" id="PF16697">
    <property type="entry name" value="Yop-YscD_cpl"/>
    <property type="match status" value="1"/>
</dbReference>
<dbReference type="PROSITE" id="PS50006">
    <property type="entry name" value="FHA_DOMAIN"/>
    <property type="match status" value="1"/>
</dbReference>
<dbReference type="FunFam" id="3.40.50.300:FF:000006">
    <property type="entry name" value="DNA-binding transcriptional regulator NtrC"/>
    <property type="match status" value="1"/>
</dbReference>
<dbReference type="SMART" id="SM00240">
    <property type="entry name" value="FHA"/>
    <property type="match status" value="1"/>
</dbReference>
<dbReference type="SUPFAM" id="SSF52540">
    <property type="entry name" value="P-loop containing nucleoside triphosphate hydrolases"/>
    <property type="match status" value="1"/>
</dbReference>
<dbReference type="InterPro" id="IPR002197">
    <property type="entry name" value="HTH_Fis"/>
</dbReference>
<dbReference type="InterPro" id="IPR008984">
    <property type="entry name" value="SMAD_FHA_dom_sf"/>
</dbReference>
<dbReference type="CDD" id="cd00060">
    <property type="entry name" value="FHA"/>
    <property type="match status" value="1"/>
</dbReference>
<evidence type="ECO:0000256" key="2">
    <source>
        <dbReference type="ARBA" id="ARBA00022840"/>
    </source>
</evidence>
<evidence type="ECO:0000259" key="7">
    <source>
        <dbReference type="PROSITE" id="PS50006"/>
    </source>
</evidence>
<evidence type="ECO:0000313" key="10">
    <source>
        <dbReference type="Proteomes" id="UP000315995"/>
    </source>
</evidence>
<keyword evidence="2" id="KW-0067">ATP-binding</keyword>
<dbReference type="Gene3D" id="1.10.10.60">
    <property type="entry name" value="Homeodomain-like"/>
    <property type="match status" value="1"/>
</dbReference>
<dbReference type="SMART" id="SM00382">
    <property type="entry name" value="AAA"/>
    <property type="match status" value="1"/>
</dbReference>
<dbReference type="PROSITE" id="PS50045">
    <property type="entry name" value="SIGMA54_INTERACT_4"/>
    <property type="match status" value="1"/>
</dbReference>
<evidence type="ECO:0000256" key="5">
    <source>
        <dbReference type="ARBA" id="ARBA00023163"/>
    </source>
</evidence>
<dbReference type="SUPFAM" id="SSF49879">
    <property type="entry name" value="SMAD/FHA domain"/>
    <property type="match status" value="1"/>
</dbReference>
<dbReference type="PROSITE" id="PS00676">
    <property type="entry name" value="SIGMA54_INTERACT_2"/>
    <property type="match status" value="1"/>
</dbReference>
<dbReference type="InterPro" id="IPR000253">
    <property type="entry name" value="FHA_dom"/>
</dbReference>
<feature type="region of interest" description="Disordered" evidence="6">
    <location>
        <begin position="1"/>
        <end position="86"/>
    </location>
</feature>
<evidence type="ECO:0000256" key="4">
    <source>
        <dbReference type="ARBA" id="ARBA00023125"/>
    </source>
</evidence>